<organism evidence="3 4">
    <name type="scientific">Tritrichomonas musculus</name>
    <dbReference type="NCBI Taxonomy" id="1915356"/>
    <lineage>
        <taxon>Eukaryota</taxon>
        <taxon>Metamonada</taxon>
        <taxon>Parabasalia</taxon>
        <taxon>Tritrichomonadida</taxon>
        <taxon>Tritrichomonadidae</taxon>
        <taxon>Tritrichomonas</taxon>
    </lineage>
</organism>
<feature type="compositionally biased region" description="Polar residues" evidence="2">
    <location>
        <begin position="1"/>
        <end position="14"/>
    </location>
</feature>
<evidence type="ECO:0000256" key="2">
    <source>
        <dbReference type="SAM" id="MobiDB-lite"/>
    </source>
</evidence>
<feature type="region of interest" description="Disordered" evidence="2">
    <location>
        <begin position="136"/>
        <end position="229"/>
    </location>
</feature>
<proteinExistence type="predicted"/>
<feature type="compositionally biased region" description="Polar residues" evidence="2">
    <location>
        <begin position="214"/>
        <end position="225"/>
    </location>
</feature>
<gene>
    <name evidence="3" type="ORF">M9Y10_015290</name>
</gene>
<feature type="compositionally biased region" description="Low complexity" evidence="2">
    <location>
        <begin position="25"/>
        <end position="53"/>
    </location>
</feature>
<evidence type="ECO:0000313" key="4">
    <source>
        <dbReference type="Proteomes" id="UP001470230"/>
    </source>
</evidence>
<name>A0ABR2L2R2_9EUKA</name>
<protein>
    <submittedName>
        <fullName evidence="3">Uncharacterized protein</fullName>
    </submittedName>
</protein>
<evidence type="ECO:0000313" key="3">
    <source>
        <dbReference type="EMBL" id="KAK8897348.1"/>
    </source>
</evidence>
<accession>A0ABR2L2R2</accession>
<reference evidence="3 4" key="1">
    <citation type="submission" date="2024-04" db="EMBL/GenBank/DDBJ databases">
        <title>Tritrichomonas musculus Genome.</title>
        <authorList>
            <person name="Alves-Ferreira E."/>
            <person name="Grigg M."/>
            <person name="Lorenzi H."/>
            <person name="Galac M."/>
        </authorList>
    </citation>
    <scope>NUCLEOTIDE SEQUENCE [LARGE SCALE GENOMIC DNA]</scope>
    <source>
        <strain evidence="3 4">EAF2021</strain>
    </source>
</reference>
<comment type="caution">
    <text evidence="3">The sequence shown here is derived from an EMBL/GenBank/DDBJ whole genome shotgun (WGS) entry which is preliminary data.</text>
</comment>
<feature type="region of interest" description="Disordered" evidence="2">
    <location>
        <begin position="1"/>
        <end position="64"/>
    </location>
</feature>
<sequence length="514" mass="58886">MNQNNSGSRFSQSIPVIKVSTRGQSNNNINSGKTNNSFFSRFNRNQNNNSNTKNKNDNRTNLRGKKIVPIDHQNYFSSTQKLGPSRQSWQNLSAAVHDLASKCFVSLTNPQLLTEFLHAESQLADFFRLSKMVFNNARPTRGNPRKMSQASHQPRPPTFNPPARSSSARRKIRNNDSNNNNNNNNNDNNQNSNTDTQNQENANDQISTEKNDTEITQNNGGNKNVGSDLRPTHAVSKLGLQFIEQWDSFLGEFNRVSMDGIIPLNSLISSRIFFISQFMKKTVSSFFVSPQANVPIGSMNRAYSVALSIARKARKLHSRASDFSYGIIHLERSIYNFFMDVVPHPMAYTNTIQNARKDLFIQLTELRQMVYGVSIFETVVDKIRLLMEDVNSKFNDLFSELNLPYRIVASYDDAEESKNETEQKNDQVSQEVEFEEEEEEFEDDADKQIIVDTKVRSMYHPPRPKPSEAILDDFDYRKKEQDKETVEHLDKIRTNIAKIEEALAIGQRMIKKKK</sequence>
<dbReference type="EMBL" id="JAPFFF010000002">
    <property type="protein sequence ID" value="KAK8897348.1"/>
    <property type="molecule type" value="Genomic_DNA"/>
</dbReference>
<dbReference type="Proteomes" id="UP001470230">
    <property type="component" value="Unassembled WGS sequence"/>
</dbReference>
<feature type="coiled-coil region" evidence="1">
    <location>
        <begin position="411"/>
        <end position="438"/>
    </location>
</feature>
<evidence type="ECO:0000256" key="1">
    <source>
        <dbReference type="SAM" id="Coils"/>
    </source>
</evidence>
<feature type="compositionally biased region" description="Low complexity" evidence="2">
    <location>
        <begin position="175"/>
        <end position="199"/>
    </location>
</feature>
<keyword evidence="1" id="KW-0175">Coiled coil</keyword>
<keyword evidence="4" id="KW-1185">Reference proteome</keyword>